<evidence type="ECO:0000256" key="4">
    <source>
        <dbReference type="ARBA" id="ARBA00023163"/>
    </source>
</evidence>
<dbReference type="EMBL" id="SLUI01000005">
    <property type="protein sequence ID" value="TCL37873.1"/>
    <property type="molecule type" value="Genomic_DNA"/>
</dbReference>
<dbReference type="CDD" id="cd05466">
    <property type="entry name" value="PBP2_LTTR_substrate"/>
    <property type="match status" value="1"/>
</dbReference>
<evidence type="ECO:0000256" key="3">
    <source>
        <dbReference type="ARBA" id="ARBA00023125"/>
    </source>
</evidence>
<comment type="similarity">
    <text evidence="1">Belongs to the LysR transcriptional regulatory family.</text>
</comment>
<accession>A0A4R1Q8I5</accession>
<dbReference type="GO" id="GO:0032993">
    <property type="term" value="C:protein-DNA complex"/>
    <property type="evidence" value="ECO:0007669"/>
    <property type="project" value="TreeGrafter"/>
</dbReference>
<keyword evidence="3 6" id="KW-0238">DNA-binding</keyword>
<comment type="caution">
    <text evidence="6">The sequence shown here is derived from an EMBL/GenBank/DDBJ whole genome shotgun (WGS) entry which is preliminary data.</text>
</comment>
<proteinExistence type="inferred from homology"/>
<dbReference type="OrthoDB" id="9803714at2"/>
<dbReference type="InterPro" id="IPR000847">
    <property type="entry name" value="LysR_HTH_N"/>
</dbReference>
<evidence type="ECO:0000259" key="5">
    <source>
        <dbReference type="PROSITE" id="PS50931"/>
    </source>
</evidence>
<dbReference type="Pfam" id="PF03466">
    <property type="entry name" value="LysR_substrate"/>
    <property type="match status" value="1"/>
</dbReference>
<gene>
    <name evidence="6" type="ORF">EV210_105315</name>
</gene>
<dbReference type="PRINTS" id="PR00039">
    <property type="entry name" value="HTHLYSR"/>
</dbReference>
<evidence type="ECO:0000256" key="2">
    <source>
        <dbReference type="ARBA" id="ARBA00023015"/>
    </source>
</evidence>
<dbReference type="FunFam" id="1.10.10.10:FF:000001">
    <property type="entry name" value="LysR family transcriptional regulator"/>
    <property type="match status" value="1"/>
</dbReference>
<dbReference type="Gene3D" id="3.40.190.290">
    <property type="match status" value="1"/>
</dbReference>
<evidence type="ECO:0000313" key="7">
    <source>
        <dbReference type="Proteomes" id="UP000295063"/>
    </source>
</evidence>
<dbReference type="Proteomes" id="UP000295063">
    <property type="component" value="Unassembled WGS sequence"/>
</dbReference>
<protein>
    <submittedName>
        <fullName evidence="6">DNA-binding transcriptional LysR family regulator</fullName>
    </submittedName>
</protein>
<dbReference type="PANTHER" id="PTHR30346">
    <property type="entry name" value="TRANSCRIPTIONAL DUAL REGULATOR HCAR-RELATED"/>
    <property type="match status" value="1"/>
</dbReference>
<feature type="domain" description="HTH lysR-type" evidence="5">
    <location>
        <begin position="1"/>
        <end position="58"/>
    </location>
</feature>
<keyword evidence="7" id="KW-1185">Reference proteome</keyword>
<dbReference type="SUPFAM" id="SSF53850">
    <property type="entry name" value="Periplasmic binding protein-like II"/>
    <property type="match status" value="1"/>
</dbReference>
<dbReference type="GO" id="GO:0003677">
    <property type="term" value="F:DNA binding"/>
    <property type="evidence" value="ECO:0007669"/>
    <property type="project" value="UniProtKB-KW"/>
</dbReference>
<dbReference type="AlphaFoldDB" id="A0A4R1Q8I5"/>
<dbReference type="RefSeq" id="WP_132079103.1">
    <property type="nucleotide sequence ID" value="NZ_SLUI01000005.1"/>
</dbReference>
<dbReference type="SUPFAM" id="SSF46785">
    <property type="entry name" value="Winged helix' DNA-binding domain"/>
    <property type="match status" value="1"/>
</dbReference>
<dbReference type="InterPro" id="IPR005119">
    <property type="entry name" value="LysR_subst-bd"/>
</dbReference>
<sequence>MDIKQLKYFRSIVLAGTISGAAKQLFMTQPSLSQQLHLLESELEVKLIDRGSRRITLTEAGQLLNTRAGQILELLNTTAAEVKELHNGYTGTLAIGTITSFGVALLPGFIRKFHADYPNIKFQLIEDTTPRILDLLNSGLIELGITRSEFNEDLYHAVDLPADPMVIAMSNEWVNGQQSPYITVEELMGRPLLLHHSNEAMITDYCHKLGFRPNILCKGDDVRTLIVLANEGIGLAIVPKSVLGLVPSNNISYREILNEPWEIRKSVIWMKNRYLSTAARHFINTMLAEL</sequence>
<evidence type="ECO:0000313" key="6">
    <source>
        <dbReference type="EMBL" id="TCL37873.1"/>
    </source>
</evidence>
<keyword evidence="4" id="KW-0804">Transcription</keyword>
<dbReference type="Pfam" id="PF00126">
    <property type="entry name" value="HTH_1"/>
    <property type="match status" value="1"/>
</dbReference>
<dbReference type="GO" id="GO:0003700">
    <property type="term" value="F:DNA-binding transcription factor activity"/>
    <property type="evidence" value="ECO:0007669"/>
    <property type="project" value="InterPro"/>
</dbReference>
<dbReference type="PROSITE" id="PS50931">
    <property type="entry name" value="HTH_LYSR"/>
    <property type="match status" value="1"/>
</dbReference>
<dbReference type="Gene3D" id="1.10.10.10">
    <property type="entry name" value="Winged helix-like DNA-binding domain superfamily/Winged helix DNA-binding domain"/>
    <property type="match status" value="1"/>
</dbReference>
<name>A0A4R1Q8I5_9FIRM</name>
<dbReference type="InterPro" id="IPR036388">
    <property type="entry name" value="WH-like_DNA-bd_sf"/>
</dbReference>
<reference evidence="6 7" key="1">
    <citation type="submission" date="2019-03" db="EMBL/GenBank/DDBJ databases">
        <title>Genomic Encyclopedia of Type Strains, Phase IV (KMG-IV): sequencing the most valuable type-strain genomes for metagenomic binning, comparative biology and taxonomic classification.</title>
        <authorList>
            <person name="Goeker M."/>
        </authorList>
    </citation>
    <scope>NUCLEOTIDE SEQUENCE [LARGE SCALE GENOMIC DNA]</scope>
    <source>
        <strain evidence="6 7">DSM 15969</strain>
    </source>
</reference>
<organism evidence="6 7">
    <name type="scientific">Anaerospora hongkongensis</name>
    <dbReference type="NCBI Taxonomy" id="244830"/>
    <lineage>
        <taxon>Bacteria</taxon>
        <taxon>Bacillati</taxon>
        <taxon>Bacillota</taxon>
        <taxon>Negativicutes</taxon>
        <taxon>Selenomonadales</taxon>
        <taxon>Sporomusaceae</taxon>
        <taxon>Anaerospora</taxon>
    </lineage>
</organism>
<dbReference type="PANTHER" id="PTHR30346:SF28">
    <property type="entry name" value="HTH-TYPE TRANSCRIPTIONAL REGULATOR CYNR"/>
    <property type="match status" value="1"/>
</dbReference>
<evidence type="ECO:0000256" key="1">
    <source>
        <dbReference type="ARBA" id="ARBA00009437"/>
    </source>
</evidence>
<dbReference type="InterPro" id="IPR036390">
    <property type="entry name" value="WH_DNA-bd_sf"/>
</dbReference>
<keyword evidence="2" id="KW-0805">Transcription regulation</keyword>